<accession>A0A1T5MHZ6</accession>
<dbReference type="Proteomes" id="UP000190285">
    <property type="component" value="Unassembled WGS sequence"/>
</dbReference>
<organism evidence="1 2">
    <name type="scientific">Maledivibacter halophilus</name>
    <dbReference type="NCBI Taxonomy" id="36842"/>
    <lineage>
        <taxon>Bacteria</taxon>
        <taxon>Bacillati</taxon>
        <taxon>Bacillota</taxon>
        <taxon>Clostridia</taxon>
        <taxon>Peptostreptococcales</taxon>
        <taxon>Caminicellaceae</taxon>
        <taxon>Maledivibacter</taxon>
    </lineage>
</organism>
<name>A0A1T5MHZ6_9FIRM</name>
<sequence>MNKIEKIKKEIANGNLNLNAIDIEKTFIKNPVKENSTHLMSSSEEDEIMDVLYNEGLLDTGLDNYFNFN</sequence>
<protein>
    <submittedName>
        <fullName evidence="1">Uncharacterized protein</fullName>
    </submittedName>
</protein>
<evidence type="ECO:0000313" key="1">
    <source>
        <dbReference type="EMBL" id="SKC87830.1"/>
    </source>
</evidence>
<dbReference type="STRING" id="36842.SAMN02194393_04756"/>
<reference evidence="1 2" key="1">
    <citation type="submission" date="2017-02" db="EMBL/GenBank/DDBJ databases">
        <authorList>
            <person name="Peterson S.W."/>
        </authorList>
    </citation>
    <scope>NUCLEOTIDE SEQUENCE [LARGE SCALE GENOMIC DNA]</scope>
    <source>
        <strain evidence="1 2">M1</strain>
    </source>
</reference>
<gene>
    <name evidence="1" type="ORF">SAMN02194393_04756</name>
</gene>
<proteinExistence type="predicted"/>
<dbReference type="RefSeq" id="WP_079495272.1">
    <property type="nucleotide sequence ID" value="NZ_FUZT01000016.1"/>
</dbReference>
<evidence type="ECO:0000313" key="2">
    <source>
        <dbReference type="Proteomes" id="UP000190285"/>
    </source>
</evidence>
<dbReference type="AlphaFoldDB" id="A0A1T5MHZ6"/>
<keyword evidence="2" id="KW-1185">Reference proteome</keyword>
<dbReference type="EMBL" id="FUZT01000016">
    <property type="protein sequence ID" value="SKC87830.1"/>
    <property type="molecule type" value="Genomic_DNA"/>
</dbReference>